<dbReference type="Gene3D" id="1.10.1410.10">
    <property type="match status" value="1"/>
</dbReference>
<name>A0A915LNV6_MELJA</name>
<dbReference type="InterPro" id="IPR043519">
    <property type="entry name" value="NT_sf"/>
</dbReference>
<keyword evidence="2" id="KW-1185">Reference proteome</keyword>
<dbReference type="GO" id="GO:1990817">
    <property type="term" value="F:poly(A) RNA polymerase activity"/>
    <property type="evidence" value="ECO:0007669"/>
    <property type="project" value="InterPro"/>
</dbReference>
<reference evidence="3" key="1">
    <citation type="submission" date="2022-11" db="UniProtKB">
        <authorList>
            <consortium name="WormBaseParasite"/>
        </authorList>
    </citation>
    <scope>IDENTIFICATION</scope>
</reference>
<sequence length="427" mass="49009">MCLVTTDEQYNQQNSLQQHTSNDTNTKRINGNSGRTSSSSSSEHFCMDESAGTSSASSASTNNNNLVVAVNEHGQLVCANYFTQVPVLSRTRPCWARLKYQPTIESLHDEIMDLYNWLKPTAEEIWSRRLLFNRTSDIIKGIWPDSNVQMFGSVAFPLVKCTDQLTQLNIDINFNINGRIDRTVGWIRDKLDFMPHLEPLLLVLKLFLAQRGLNNPYTGGLPSYALVVMLVHYLEYIRLKNKSDVSHKDSYNYMTLIGRKPLGLLLHYFFFYFYCFDYSEMGIKVRNRVSASLVLHKKELIEELGEEIFYSSPVFICDPCERGNNLGRSAHNILTIRQAFYDAFRTIGTTLNHCNQLSPYIKNLYCGPLLKLLISDELLSGRKRNIYRLRELLFGSCHGHQNSILSLDSNKDVVETTKHDEKKEKQD</sequence>
<evidence type="ECO:0000256" key="1">
    <source>
        <dbReference type="SAM" id="MobiDB-lite"/>
    </source>
</evidence>
<evidence type="ECO:0000313" key="2">
    <source>
        <dbReference type="Proteomes" id="UP000887561"/>
    </source>
</evidence>
<dbReference type="GO" id="GO:0003729">
    <property type="term" value="F:mRNA binding"/>
    <property type="evidence" value="ECO:0007669"/>
    <property type="project" value="TreeGrafter"/>
</dbReference>
<dbReference type="InterPro" id="IPR045862">
    <property type="entry name" value="Trf4-like"/>
</dbReference>
<feature type="region of interest" description="Disordered" evidence="1">
    <location>
        <begin position="1"/>
        <end position="60"/>
    </location>
</feature>
<evidence type="ECO:0000313" key="3">
    <source>
        <dbReference type="WBParaSite" id="scaffold135_cov156.g352"/>
    </source>
</evidence>
<dbReference type="PANTHER" id="PTHR23092">
    <property type="entry name" value="POLY(A) RNA POLYMERASE"/>
    <property type="match status" value="1"/>
</dbReference>
<proteinExistence type="predicted"/>
<dbReference type="GO" id="GO:0031499">
    <property type="term" value="C:TRAMP complex"/>
    <property type="evidence" value="ECO:0007669"/>
    <property type="project" value="TreeGrafter"/>
</dbReference>
<protein>
    <submittedName>
        <fullName evidence="3">PAP-associated domain-containing protein</fullName>
    </submittedName>
</protein>
<dbReference type="GO" id="GO:0043634">
    <property type="term" value="P:polyadenylation-dependent ncRNA catabolic process"/>
    <property type="evidence" value="ECO:0007669"/>
    <property type="project" value="TreeGrafter"/>
</dbReference>
<dbReference type="PANTHER" id="PTHR23092:SF15">
    <property type="entry name" value="INACTIVE NON-CANONICAL POLY(A) RNA POLYMERASE PROTEIN TRF4-2-RELATED"/>
    <property type="match status" value="1"/>
</dbReference>
<dbReference type="GO" id="GO:0005730">
    <property type="term" value="C:nucleolus"/>
    <property type="evidence" value="ECO:0007669"/>
    <property type="project" value="TreeGrafter"/>
</dbReference>
<dbReference type="WBParaSite" id="scaffold135_cov156.g352">
    <property type="protein sequence ID" value="scaffold135_cov156.g352"/>
    <property type="gene ID" value="scaffold135_cov156.g352"/>
</dbReference>
<dbReference type="Proteomes" id="UP000887561">
    <property type="component" value="Unplaced"/>
</dbReference>
<organism evidence="2 3">
    <name type="scientific">Meloidogyne javanica</name>
    <name type="common">Root-knot nematode worm</name>
    <dbReference type="NCBI Taxonomy" id="6303"/>
    <lineage>
        <taxon>Eukaryota</taxon>
        <taxon>Metazoa</taxon>
        <taxon>Ecdysozoa</taxon>
        <taxon>Nematoda</taxon>
        <taxon>Chromadorea</taxon>
        <taxon>Rhabditida</taxon>
        <taxon>Tylenchina</taxon>
        <taxon>Tylenchomorpha</taxon>
        <taxon>Tylenchoidea</taxon>
        <taxon>Meloidogynidae</taxon>
        <taxon>Meloidogyninae</taxon>
        <taxon>Meloidogyne</taxon>
        <taxon>Meloidogyne incognita group</taxon>
    </lineage>
</organism>
<feature type="compositionally biased region" description="Polar residues" evidence="1">
    <location>
        <begin position="1"/>
        <end position="36"/>
    </location>
</feature>
<dbReference type="SUPFAM" id="SSF81301">
    <property type="entry name" value="Nucleotidyltransferase"/>
    <property type="match status" value="1"/>
</dbReference>
<accession>A0A915LNV6</accession>
<dbReference type="SUPFAM" id="SSF81631">
    <property type="entry name" value="PAP/OAS1 substrate-binding domain"/>
    <property type="match status" value="1"/>
</dbReference>
<dbReference type="GO" id="GO:0031123">
    <property type="term" value="P:RNA 3'-end processing"/>
    <property type="evidence" value="ECO:0007669"/>
    <property type="project" value="TreeGrafter"/>
</dbReference>
<dbReference type="AlphaFoldDB" id="A0A915LNV6"/>